<comment type="caution">
    <text evidence="4">The sequence shown here is derived from an EMBL/GenBank/DDBJ whole genome shotgun (WGS) entry which is preliminary data.</text>
</comment>
<accession>A0A1C7LVA2</accession>
<dbReference type="STRING" id="5627.A0A1C7LVA2"/>
<evidence type="ECO:0000259" key="3">
    <source>
        <dbReference type="Pfam" id="PF17781"/>
    </source>
</evidence>
<dbReference type="GO" id="GO:0008540">
    <property type="term" value="C:proteasome regulatory particle, base subcomplex"/>
    <property type="evidence" value="ECO:0007669"/>
    <property type="project" value="TreeGrafter"/>
</dbReference>
<dbReference type="PANTHER" id="PTHR10943:SF1">
    <property type="entry name" value="26S PROTEASOME NON-ATPASE REGULATORY SUBUNIT 2"/>
    <property type="match status" value="1"/>
</dbReference>
<keyword evidence="5" id="KW-1185">Reference proteome</keyword>
<reference evidence="4 5" key="1">
    <citation type="submission" date="2016-03" db="EMBL/GenBank/DDBJ databases">
        <title>Whole genome sequencing of Grifola frondosa 9006-11.</title>
        <authorList>
            <person name="Min B."/>
            <person name="Park H."/>
            <person name="Kim J.-G."/>
            <person name="Cho H."/>
            <person name="Oh Y.-L."/>
            <person name="Kong W.-S."/>
            <person name="Choi I.-G."/>
        </authorList>
    </citation>
    <scope>NUCLEOTIDE SEQUENCE [LARGE SCALE GENOMIC DNA]</scope>
    <source>
        <strain evidence="4 5">9006-11</strain>
    </source>
</reference>
<gene>
    <name evidence="4" type="primary">RPN1_0</name>
    <name evidence="4" type="ORF">A0H81_12299</name>
</gene>
<dbReference type="AlphaFoldDB" id="A0A1C7LVA2"/>
<dbReference type="Pfam" id="PF17781">
    <property type="entry name" value="RPN1_RPN2_N"/>
    <property type="match status" value="1"/>
</dbReference>
<evidence type="ECO:0000313" key="4">
    <source>
        <dbReference type="EMBL" id="OBZ67899.1"/>
    </source>
</evidence>
<sequence>MSKDSLYARAGLTHTHQEPNTELYRPALETLRTLIRTSTSSMTSVPKPLKFLQPHYPGLQALYETWSEDKGTLRYRLLFASLCPASSSPISEPGSWGYEYVRHLAAELGEEYGVRFLGLKEEVVKPGETEAKEEAKKAEPVEVEPVGTIDDFRALAMECATFLLHHNAEPDAVDLLEELEIADRIKDLVDDNTFGLVCQYMLRCVNLLPPPDDLAFLRTVHVIYAHHHKFPQALSLSIRLGGPALIRQDFNAPASLLMKRQLALLLAHAQVPKEWLEPPSSEHGMEDASSSSRRTC</sequence>
<proteinExistence type="predicted"/>
<evidence type="ECO:0000256" key="2">
    <source>
        <dbReference type="SAM" id="MobiDB-lite"/>
    </source>
</evidence>
<dbReference type="OMA" id="ISHEFAK"/>
<dbReference type="GO" id="GO:0034515">
    <property type="term" value="C:proteasome storage granule"/>
    <property type="evidence" value="ECO:0007669"/>
    <property type="project" value="TreeGrafter"/>
</dbReference>
<name>A0A1C7LVA2_GRIFR</name>
<dbReference type="EMBL" id="LUGG01000023">
    <property type="protein sequence ID" value="OBZ67899.1"/>
    <property type="molecule type" value="Genomic_DNA"/>
</dbReference>
<dbReference type="Proteomes" id="UP000092993">
    <property type="component" value="Unassembled WGS sequence"/>
</dbReference>
<keyword evidence="1" id="KW-0677">Repeat</keyword>
<dbReference type="GO" id="GO:0043161">
    <property type="term" value="P:proteasome-mediated ubiquitin-dependent protein catabolic process"/>
    <property type="evidence" value="ECO:0007669"/>
    <property type="project" value="TreeGrafter"/>
</dbReference>
<keyword evidence="4" id="KW-0647">Proteasome</keyword>
<dbReference type="OrthoDB" id="10252509at2759"/>
<protein>
    <submittedName>
        <fullName evidence="4">26S proteasome regulatory subunit RPN1</fullName>
    </submittedName>
</protein>
<feature type="region of interest" description="Disordered" evidence="2">
    <location>
        <begin position="276"/>
        <end position="296"/>
    </location>
</feature>
<dbReference type="GO" id="GO:0005634">
    <property type="term" value="C:nucleus"/>
    <property type="evidence" value="ECO:0007669"/>
    <property type="project" value="TreeGrafter"/>
</dbReference>
<evidence type="ECO:0000256" key="1">
    <source>
        <dbReference type="ARBA" id="ARBA00022737"/>
    </source>
</evidence>
<organism evidence="4 5">
    <name type="scientific">Grifola frondosa</name>
    <name type="common">Maitake</name>
    <name type="synonym">Polyporus frondosus</name>
    <dbReference type="NCBI Taxonomy" id="5627"/>
    <lineage>
        <taxon>Eukaryota</taxon>
        <taxon>Fungi</taxon>
        <taxon>Dikarya</taxon>
        <taxon>Basidiomycota</taxon>
        <taxon>Agaricomycotina</taxon>
        <taxon>Agaricomycetes</taxon>
        <taxon>Polyporales</taxon>
        <taxon>Grifolaceae</taxon>
        <taxon>Grifola</taxon>
    </lineage>
</organism>
<dbReference type="InterPro" id="IPR040892">
    <property type="entry name" value="RPN1_N"/>
</dbReference>
<evidence type="ECO:0000313" key="5">
    <source>
        <dbReference type="Proteomes" id="UP000092993"/>
    </source>
</evidence>
<feature type="domain" description="RPN1 N-terminal" evidence="3">
    <location>
        <begin position="15"/>
        <end position="286"/>
    </location>
</feature>
<dbReference type="PANTHER" id="PTHR10943">
    <property type="entry name" value="26S PROTEASOME NON-ATPASE REGULATORY SUBUNIT"/>
    <property type="match status" value="1"/>
</dbReference>